<feature type="compositionally biased region" description="Acidic residues" evidence="1">
    <location>
        <begin position="1623"/>
        <end position="1637"/>
    </location>
</feature>
<protein>
    <submittedName>
        <fullName evidence="4">Putative VWA domain-containing protein</fullName>
    </submittedName>
</protein>
<evidence type="ECO:0000259" key="3">
    <source>
        <dbReference type="PROSITE" id="PS50234"/>
    </source>
</evidence>
<evidence type="ECO:0000256" key="2">
    <source>
        <dbReference type="SAM" id="Phobius"/>
    </source>
</evidence>
<organism evidence="4 5">
    <name type="scientific">Streblomastix strix</name>
    <dbReference type="NCBI Taxonomy" id="222440"/>
    <lineage>
        <taxon>Eukaryota</taxon>
        <taxon>Metamonada</taxon>
        <taxon>Preaxostyla</taxon>
        <taxon>Oxymonadida</taxon>
        <taxon>Streblomastigidae</taxon>
        <taxon>Streblomastix</taxon>
    </lineage>
</organism>
<feature type="region of interest" description="Disordered" evidence="1">
    <location>
        <begin position="316"/>
        <end position="345"/>
    </location>
</feature>
<feature type="transmembrane region" description="Helical" evidence="2">
    <location>
        <begin position="1561"/>
        <end position="1589"/>
    </location>
</feature>
<feature type="compositionally biased region" description="Polar residues" evidence="1">
    <location>
        <begin position="565"/>
        <end position="584"/>
    </location>
</feature>
<feature type="region of interest" description="Disordered" evidence="1">
    <location>
        <begin position="539"/>
        <end position="715"/>
    </location>
</feature>
<dbReference type="Pfam" id="PF13519">
    <property type="entry name" value="VWA_2"/>
    <property type="match status" value="1"/>
</dbReference>
<evidence type="ECO:0000256" key="1">
    <source>
        <dbReference type="SAM" id="MobiDB-lite"/>
    </source>
</evidence>
<feature type="compositionally biased region" description="Low complexity" evidence="1">
    <location>
        <begin position="549"/>
        <end position="559"/>
    </location>
</feature>
<feature type="region of interest" description="Disordered" evidence="1">
    <location>
        <begin position="1613"/>
        <end position="1637"/>
    </location>
</feature>
<feature type="compositionally biased region" description="Basic and acidic residues" evidence="1">
    <location>
        <begin position="1836"/>
        <end position="1851"/>
    </location>
</feature>
<feature type="compositionally biased region" description="Polar residues" evidence="1">
    <location>
        <begin position="1774"/>
        <end position="1784"/>
    </location>
</feature>
<feature type="compositionally biased region" description="Low complexity" evidence="1">
    <location>
        <begin position="1937"/>
        <end position="1948"/>
    </location>
</feature>
<feature type="compositionally biased region" description="Basic and acidic residues" evidence="1">
    <location>
        <begin position="615"/>
        <end position="628"/>
    </location>
</feature>
<gene>
    <name evidence="4" type="ORF">EZS28_002072</name>
</gene>
<feature type="compositionally biased region" description="Polar residues" evidence="1">
    <location>
        <begin position="1653"/>
        <end position="1671"/>
    </location>
</feature>
<feature type="compositionally biased region" description="Basic and acidic residues" evidence="1">
    <location>
        <begin position="1804"/>
        <end position="1818"/>
    </location>
</feature>
<comment type="caution">
    <text evidence="4">The sequence shown here is derived from an EMBL/GenBank/DDBJ whole genome shotgun (WGS) entry which is preliminary data.</text>
</comment>
<proteinExistence type="predicted"/>
<feature type="compositionally biased region" description="Low complexity" evidence="1">
    <location>
        <begin position="1916"/>
        <end position="1925"/>
    </location>
</feature>
<feature type="compositionally biased region" description="Basic and acidic residues" evidence="1">
    <location>
        <begin position="1762"/>
        <end position="1773"/>
    </location>
</feature>
<dbReference type="OrthoDB" id="10264538at2759"/>
<dbReference type="SUPFAM" id="SSF53300">
    <property type="entry name" value="vWA-like"/>
    <property type="match status" value="1"/>
</dbReference>
<feature type="compositionally biased region" description="Basic and acidic residues" evidence="1">
    <location>
        <begin position="316"/>
        <end position="341"/>
    </location>
</feature>
<feature type="domain" description="VWFA" evidence="3">
    <location>
        <begin position="71"/>
        <end position="243"/>
    </location>
</feature>
<feature type="compositionally biased region" description="Acidic residues" evidence="1">
    <location>
        <begin position="1731"/>
        <end position="1741"/>
    </location>
</feature>
<evidence type="ECO:0000313" key="4">
    <source>
        <dbReference type="EMBL" id="KAA6402404.1"/>
    </source>
</evidence>
<feature type="compositionally biased region" description="Polar residues" evidence="1">
    <location>
        <begin position="2068"/>
        <end position="2077"/>
    </location>
</feature>
<feature type="compositionally biased region" description="Basic and acidic residues" evidence="1">
    <location>
        <begin position="1959"/>
        <end position="1976"/>
    </location>
</feature>
<feature type="compositionally biased region" description="Basic residues" evidence="1">
    <location>
        <begin position="1752"/>
        <end position="1761"/>
    </location>
</feature>
<dbReference type="PANTHER" id="PTHR10579">
    <property type="entry name" value="CALCIUM-ACTIVATED CHLORIDE CHANNEL REGULATOR"/>
    <property type="match status" value="1"/>
</dbReference>
<dbReference type="InterPro" id="IPR051266">
    <property type="entry name" value="CLCR"/>
</dbReference>
<sequence length="2083" mass="232000">MKNQMSIKQGSGTAFDSANATVDMSNTNYLHIEADYGIYAVPSTGGEVVVNILLTINAPKAPEQKERSSVAVALVIDKSGSMSDLKKLEYAKIAGKALVQKLEPRDKLSIVVFDAGVNVLFPIASVTNKQHIEKMIDLIKSGSTTNISGGLEAGLNQIESTKLDGTKRVVLLSDGQANVGIQNPEGIAAIAAAHRPNGISVSSIGLGVDYNENLMQLVAQRGGGQYYYCGEAEDLSTVFDNELSLAKNAVTRRTSAIIAPSNNNRCIQEIKVHGLPTKKQGNETKIEMSDLTSEEERQILLQITIDPSLAVNVDVKKEKENKKDDKKKQSQKEDQQTKEDLQPQQVPIVEQQSILPLPLSLGEIRIQFSRSEGGAAEQIEIPLSTLVVDDEDQRDQINGDESIPNLIAGSNQIGSGNRTHVQSIERVAEFLMTVEADAARTRAVEEMERGNANGARFILNQHRQRQLDVQQVAFMLQNNQDLDSQIQLRGSMDYNQMQGNDHLCMDEGSSSQVKKQNIGIQSKPRGFAAQISSFFSRKAPETAVPPPHMMMQQQQQQQQYHRLMKQTSSLKSLPQSGMMNISRRSQPREEAAAPRNLKKSILKQAAPRDLNFDMNIKKELEQEKREKSSSNNNQRKKKRSGLKQLRNSSIADLEDEAASESNSQNSSGSGSNRSSDSNNNNNKGIRRQRSSSPTLQLSFNSKQSIFPSPSVTIPKPPPIKLLPPEQQNTVQGNLNRALFLQQQGLDEIEEQLAAAEGNSGDSYQPAGATVFYVYKNGSQKNDCSIESPCNTTKTVLKKYISLQNIQVNLDEYDHELNLGDLKELKVVEFFDVPIDLAIRGVDGTVLKLTHPEISLTEDRLYIKNLKFDISDIEFSNMKPGSLLELINVDIVRDGGETPINKESIIISKYFTSYLNNIRIDGEGKTGEKPLFQIQEQSQFILTNSHIKNIRKTGSEFNQALLQANNIDYDSLITIENTIIEEFFNDSPNRELIFVQFVNPIIVTPASQPILTIKGSTIQNNNHTASIETITAVVNLVDAKPQLFKFDRSKFDNVKTVVQNQYDYEVMIHLTEGFTYKSIISSFTGNNFSHSVKPIIIYEHGSDVPKFSYIPESYTSLKVSSQTGTYSCDQYVDDYTTGIKTLSCAMIVIRGQETLGQLIGVRRSVEIEGKFSEIDLRTDGHKITFFSSDNKAESNVISFWSTITIQSKDSLFRVTNGGELNLDSIEIIRIRTQAGAEEVPIVTVVPQSGKYGEISSNPGILTLTGCIISGSGYYSDKWRGKEINDICNLNYAPLISAQSAGKVTLIGTTVTQSEGAGIYVSGGAQLSIDTTSSLVSNGFRDGSQLSGMLTNVVCNGIDASGYPITTYVDIDLQAIPSYSRSQQTWVFADTYNHCNSNIHSSSIVINNRLAPQATSGSITINEDEKQQLTVNAVVTGTQLNPCDRVLILEVRNNQLQTIATQNLIDSSVHSVNNAKTNQYYKSNAGSAVWQGDDKFTLQLPNQPFSDATSDTKYSLRVVELSKVGQSEWVDADVQVNRQPVIVEPGDETSIEEVDKKTDTITYLIIGLAIGIPLLVFIIALIIIIAFMCCVSKNKKQQEKELDQNIEIQEQMNNLQQKNKKQSDTDSEEFSVDVTEESEAVQLQERKEMSVYQLNQSTSDRQISGASRSGSFVQDSQQHQQQQVQTEQLQSSTASSSSQQSAFNYQRSSGAPQQLSKIIPQEKKSNENKQEEILDSEDEDSQREEDQKRDVQKQRKNKKKRPVEKKQDLIEKLRETSQISENSTNISNSGSLYDSEESSSIYSSDVRSEEQIKKQEENQRKRTQIAGSPTKKLNKTQRKGDHLEAEEEIYRESEDSDSDEKQKKKSPTKVNPQGRTESSKKSVEEEEEEELRKKRSISMRNKKTEVIIQDSDSESKNETSSSFTSSSQDPKIRSHSQKSDSTSSASSSSSTMIKKKTPQNENKRDTSKTKEKRNESKNNKQKKRGQSQMKKIEEKIESDQEKQKQDKSKSQQQVQDQNWELGQDYDGKVQIFAAEETTTQGSRKSGKESPIIEYTSERQNTIEKSKIQEKNSQTDSGSEQQDDLF</sequence>
<dbReference type="Gene3D" id="3.40.50.410">
    <property type="entry name" value="von Willebrand factor, type A domain"/>
    <property type="match status" value="1"/>
</dbReference>
<feature type="compositionally biased region" description="Polar residues" evidence="1">
    <location>
        <begin position="1701"/>
        <end position="1714"/>
    </location>
</feature>
<feature type="compositionally biased region" description="Basic and acidic residues" evidence="1">
    <location>
        <begin position="1988"/>
        <end position="2007"/>
    </location>
</feature>
<keyword evidence="2" id="KW-1133">Transmembrane helix</keyword>
<dbReference type="EMBL" id="SNRW01000241">
    <property type="protein sequence ID" value="KAA6402404.1"/>
    <property type="molecule type" value="Genomic_DNA"/>
</dbReference>
<feature type="compositionally biased region" description="Low complexity" evidence="1">
    <location>
        <begin position="659"/>
        <end position="682"/>
    </location>
</feature>
<accession>A0A5J4X598</accession>
<feature type="compositionally biased region" description="Basic and acidic residues" evidence="1">
    <location>
        <begin position="2058"/>
        <end position="2067"/>
    </location>
</feature>
<feature type="compositionally biased region" description="Polar residues" evidence="1">
    <location>
        <begin position="690"/>
        <end position="706"/>
    </location>
</feature>
<keyword evidence="2" id="KW-0812">Transmembrane</keyword>
<dbReference type="Proteomes" id="UP000324800">
    <property type="component" value="Unassembled WGS sequence"/>
</dbReference>
<dbReference type="InterPro" id="IPR002035">
    <property type="entry name" value="VWF_A"/>
</dbReference>
<keyword evidence="2" id="KW-0472">Membrane</keyword>
<dbReference type="PANTHER" id="PTHR10579:SF43">
    <property type="entry name" value="ZINC FINGER (C3HC4-TYPE RING FINGER) FAMILY PROTEIN"/>
    <property type="match status" value="1"/>
</dbReference>
<feature type="compositionally biased region" description="Low complexity" evidence="1">
    <location>
        <begin position="1785"/>
        <end position="1803"/>
    </location>
</feature>
<dbReference type="InterPro" id="IPR036465">
    <property type="entry name" value="vWFA_dom_sf"/>
</dbReference>
<dbReference type="SMART" id="SM00327">
    <property type="entry name" value="VWA"/>
    <property type="match status" value="1"/>
</dbReference>
<feature type="compositionally biased region" description="Low complexity" evidence="1">
    <location>
        <begin position="1672"/>
        <end position="1700"/>
    </location>
</feature>
<feature type="compositionally biased region" description="Basic and acidic residues" evidence="1">
    <location>
        <begin position="1718"/>
        <end position="1730"/>
    </location>
</feature>
<name>A0A5J4X598_9EUKA</name>
<evidence type="ECO:0000313" key="5">
    <source>
        <dbReference type="Proteomes" id="UP000324800"/>
    </source>
</evidence>
<dbReference type="PROSITE" id="PS50234">
    <property type="entry name" value="VWFA"/>
    <property type="match status" value="1"/>
</dbReference>
<feature type="compositionally biased region" description="Basic and acidic residues" evidence="1">
    <location>
        <begin position="1742"/>
        <end position="1751"/>
    </location>
</feature>
<feature type="region of interest" description="Disordered" evidence="1">
    <location>
        <begin position="1653"/>
        <end position="2083"/>
    </location>
</feature>
<reference evidence="4 5" key="1">
    <citation type="submission" date="2019-03" db="EMBL/GenBank/DDBJ databases">
        <title>Single cell metagenomics reveals metabolic interactions within the superorganism composed of flagellate Streblomastix strix and complex community of Bacteroidetes bacteria on its surface.</title>
        <authorList>
            <person name="Treitli S.C."/>
            <person name="Kolisko M."/>
            <person name="Husnik F."/>
            <person name="Keeling P."/>
            <person name="Hampl V."/>
        </authorList>
    </citation>
    <scope>NUCLEOTIDE SEQUENCE [LARGE SCALE GENOMIC DNA]</scope>
    <source>
        <strain evidence="4">ST1C</strain>
    </source>
</reference>